<comment type="similarity">
    <text evidence="2">Belongs to the autoinducer-2 exporter (AI-2E) (TC 2.A.86) family.</text>
</comment>
<dbReference type="Proteomes" id="UP000472839">
    <property type="component" value="Unassembled WGS sequence"/>
</dbReference>
<protein>
    <submittedName>
        <fullName evidence="7">AI-2E family transporter</fullName>
    </submittedName>
</protein>
<accession>A0A6L4WUR1</accession>
<feature type="transmembrane region" description="Helical" evidence="6">
    <location>
        <begin position="5"/>
        <end position="22"/>
    </location>
</feature>
<evidence type="ECO:0000256" key="3">
    <source>
        <dbReference type="ARBA" id="ARBA00022692"/>
    </source>
</evidence>
<evidence type="ECO:0000256" key="5">
    <source>
        <dbReference type="ARBA" id="ARBA00023136"/>
    </source>
</evidence>
<evidence type="ECO:0000256" key="1">
    <source>
        <dbReference type="ARBA" id="ARBA00004141"/>
    </source>
</evidence>
<evidence type="ECO:0000313" key="8">
    <source>
        <dbReference type="Proteomes" id="UP000472839"/>
    </source>
</evidence>
<keyword evidence="5 6" id="KW-0472">Membrane</keyword>
<dbReference type="GO" id="GO:0016020">
    <property type="term" value="C:membrane"/>
    <property type="evidence" value="ECO:0007669"/>
    <property type="project" value="UniProtKB-SubCell"/>
</dbReference>
<evidence type="ECO:0000256" key="4">
    <source>
        <dbReference type="ARBA" id="ARBA00022989"/>
    </source>
</evidence>
<dbReference type="EMBL" id="WFKK01000006">
    <property type="protein sequence ID" value="KAB7890340.1"/>
    <property type="molecule type" value="Genomic_DNA"/>
</dbReference>
<feature type="transmembrane region" description="Helical" evidence="6">
    <location>
        <begin position="28"/>
        <end position="46"/>
    </location>
</feature>
<feature type="transmembrane region" description="Helical" evidence="6">
    <location>
        <begin position="150"/>
        <end position="175"/>
    </location>
</feature>
<dbReference type="RefSeq" id="WP_152279612.1">
    <property type="nucleotide sequence ID" value="NZ_WFKK01000006.1"/>
</dbReference>
<evidence type="ECO:0000313" key="7">
    <source>
        <dbReference type="EMBL" id="KAB7890340.1"/>
    </source>
</evidence>
<dbReference type="PANTHER" id="PTHR21716:SF4">
    <property type="entry name" value="TRANSMEMBRANE PROTEIN 245"/>
    <property type="match status" value="1"/>
</dbReference>
<sequence length="355" mass="40360">MKPVYFLIFIAAITIFFMVELFSPFLKAMFVALLLAVATNSLTLFLENRLKSRTLSSVIMTITLAGIFFIPVMYCIFAFANFFNHVDKQALFGLFDNIKFWVENISDDFLFLKEQLTQILAKIDVREVVQNILSVGAYLGKNSARFMIDMVMILIFFFFFTLYATGLSTFVKGLLPIKKDDSITLFYESSNVMTVVLYSILITAIFQGFLFGFFLTFYRYDGLLLGVLYGFASLIPVIGGIIMWLPVVIYEAMTGSITNAIVIAVYSILMISVFADTFAKPIIIKYINQKVVKTPTKVNEILIFFSIVAGLSTFGFWGMIIGPAMVTFFISIMHLLKKYTEDNKENLSYYKKDES</sequence>
<comment type="caution">
    <text evidence="7">The sequence shown here is derived from an EMBL/GenBank/DDBJ whole genome shotgun (WGS) entry which is preliminary data.</text>
</comment>
<proteinExistence type="inferred from homology"/>
<organism evidence="7 8">
    <name type="scientific">Poseidonibacter ostreae</name>
    <dbReference type="NCBI Taxonomy" id="2654171"/>
    <lineage>
        <taxon>Bacteria</taxon>
        <taxon>Pseudomonadati</taxon>
        <taxon>Campylobacterota</taxon>
        <taxon>Epsilonproteobacteria</taxon>
        <taxon>Campylobacterales</taxon>
        <taxon>Arcobacteraceae</taxon>
        <taxon>Poseidonibacter</taxon>
    </lineage>
</organism>
<feature type="transmembrane region" description="Helical" evidence="6">
    <location>
        <begin position="195"/>
        <end position="217"/>
    </location>
</feature>
<dbReference type="AlphaFoldDB" id="A0A6L4WUR1"/>
<evidence type="ECO:0000256" key="6">
    <source>
        <dbReference type="SAM" id="Phobius"/>
    </source>
</evidence>
<dbReference type="PANTHER" id="PTHR21716">
    <property type="entry name" value="TRANSMEMBRANE PROTEIN"/>
    <property type="match status" value="1"/>
</dbReference>
<dbReference type="Pfam" id="PF01594">
    <property type="entry name" value="AI-2E_transport"/>
    <property type="match status" value="1"/>
</dbReference>
<dbReference type="InterPro" id="IPR002549">
    <property type="entry name" value="AI-2E-like"/>
</dbReference>
<comment type="subcellular location">
    <subcellularLocation>
        <location evidence="1">Membrane</location>
        <topology evidence="1">Multi-pass membrane protein</topology>
    </subcellularLocation>
</comment>
<name>A0A6L4WUR1_9BACT</name>
<keyword evidence="3 6" id="KW-0812">Transmembrane</keyword>
<feature type="transmembrane region" description="Helical" evidence="6">
    <location>
        <begin position="58"/>
        <end position="83"/>
    </location>
</feature>
<gene>
    <name evidence="7" type="ORF">GBG19_03690</name>
</gene>
<feature type="transmembrane region" description="Helical" evidence="6">
    <location>
        <begin position="301"/>
        <end position="330"/>
    </location>
</feature>
<reference evidence="7 8" key="1">
    <citation type="submission" date="2019-10" db="EMBL/GenBank/DDBJ databases">
        <title>Poseidonibacter ostreae sp. nov., isolated from the gut of the Ostrea denselamellosa.</title>
        <authorList>
            <person name="Choi A."/>
        </authorList>
    </citation>
    <scope>NUCLEOTIDE SEQUENCE [LARGE SCALE GENOMIC DNA]</scope>
    <source>
        <strain evidence="7 8">SJOD-M-33</strain>
    </source>
</reference>
<feature type="transmembrane region" description="Helical" evidence="6">
    <location>
        <begin position="257"/>
        <end position="275"/>
    </location>
</feature>
<feature type="transmembrane region" description="Helical" evidence="6">
    <location>
        <begin position="223"/>
        <end position="245"/>
    </location>
</feature>
<keyword evidence="4 6" id="KW-1133">Transmembrane helix</keyword>
<evidence type="ECO:0000256" key="2">
    <source>
        <dbReference type="ARBA" id="ARBA00009773"/>
    </source>
</evidence>